<evidence type="ECO:0000313" key="7">
    <source>
        <dbReference type="Proteomes" id="UP000075324"/>
    </source>
</evidence>
<evidence type="ECO:0000256" key="3">
    <source>
        <dbReference type="ARBA" id="ARBA00022989"/>
    </source>
</evidence>
<dbReference type="EMBL" id="LQYW01000085">
    <property type="protein sequence ID" value="KYD28048.1"/>
    <property type="molecule type" value="Genomic_DNA"/>
</dbReference>
<dbReference type="RefSeq" id="WP_062678472.1">
    <property type="nucleotide sequence ID" value="NZ_LQYW01000085.1"/>
</dbReference>
<dbReference type="InterPro" id="IPR010899">
    <property type="entry name" value="UPF0344"/>
</dbReference>
<feature type="transmembrane region" description="Helical" evidence="5">
    <location>
        <begin position="92"/>
        <end position="114"/>
    </location>
</feature>
<comment type="similarity">
    <text evidence="5">Belongs to the UPF0344 family.</text>
</comment>
<sequence length="117" mass="13090">MTHAHITSWLITVILFFIAVSLQRSGASKAKIVQMALRLFYIFTVITGGLLLHSIASIYILYIIKAIVGLWLIGAMEMVLSGMKKGKNTNVAWIQWIVAFVLVLFLGFMLPLGFDLF</sequence>
<keyword evidence="1 5" id="KW-1003">Cell membrane</keyword>
<dbReference type="GO" id="GO:0005886">
    <property type="term" value="C:plasma membrane"/>
    <property type="evidence" value="ECO:0007669"/>
    <property type="project" value="UniProtKB-SubCell"/>
</dbReference>
<dbReference type="NCBIfam" id="NF010196">
    <property type="entry name" value="PRK13673.1-3"/>
    <property type="match status" value="1"/>
</dbReference>
<evidence type="ECO:0000256" key="4">
    <source>
        <dbReference type="ARBA" id="ARBA00023136"/>
    </source>
</evidence>
<feature type="transmembrane region" description="Helical" evidence="5">
    <location>
        <begin position="35"/>
        <end position="53"/>
    </location>
</feature>
<dbReference type="HAMAP" id="MF_01536">
    <property type="entry name" value="UPF0344"/>
    <property type="match status" value="1"/>
</dbReference>
<keyword evidence="3 5" id="KW-1133">Transmembrane helix</keyword>
<feature type="transmembrane region" description="Helical" evidence="5">
    <location>
        <begin position="6"/>
        <end position="23"/>
    </location>
</feature>
<evidence type="ECO:0000256" key="5">
    <source>
        <dbReference type="HAMAP-Rule" id="MF_01536"/>
    </source>
</evidence>
<dbReference type="Proteomes" id="UP000075324">
    <property type="component" value="Unassembled WGS sequence"/>
</dbReference>
<evidence type="ECO:0000256" key="1">
    <source>
        <dbReference type="ARBA" id="ARBA00022475"/>
    </source>
</evidence>
<evidence type="ECO:0000256" key="2">
    <source>
        <dbReference type="ARBA" id="ARBA00022692"/>
    </source>
</evidence>
<keyword evidence="4 5" id="KW-0472">Membrane</keyword>
<comment type="caution">
    <text evidence="6">The sequence shown here is derived from an EMBL/GenBank/DDBJ whole genome shotgun (WGS) entry which is preliminary data.</text>
</comment>
<organism evidence="6 7">
    <name type="scientific">Parageobacillus toebii</name>
    <dbReference type="NCBI Taxonomy" id="153151"/>
    <lineage>
        <taxon>Bacteria</taxon>
        <taxon>Bacillati</taxon>
        <taxon>Bacillota</taxon>
        <taxon>Bacilli</taxon>
        <taxon>Bacillales</taxon>
        <taxon>Anoxybacillaceae</taxon>
        <taxon>Parageobacillus</taxon>
    </lineage>
</organism>
<evidence type="ECO:0000313" key="6">
    <source>
        <dbReference type="EMBL" id="KYD28048.1"/>
    </source>
</evidence>
<reference evidence="6 7" key="1">
    <citation type="submission" date="2016-01" db="EMBL/GenBank/DDBJ databases">
        <title>Draft Genome Sequences of Seven Thermophilic Sporeformers Isolated from Foods.</title>
        <authorList>
            <person name="Berendsen E.M."/>
            <person name="Wells-Bennik M.H."/>
            <person name="Krawcyk A.O."/>
            <person name="De Jong A."/>
            <person name="Holsappel S."/>
            <person name="Eijlander R.T."/>
            <person name="Kuipers O.P."/>
        </authorList>
    </citation>
    <scope>NUCLEOTIDE SEQUENCE [LARGE SCALE GENOMIC DNA]</scope>
    <source>
        <strain evidence="6 7">B4110</strain>
    </source>
</reference>
<proteinExistence type="inferred from homology"/>
<feature type="transmembrane region" description="Helical" evidence="5">
    <location>
        <begin position="59"/>
        <end position="80"/>
    </location>
</feature>
<accession>A0A150MUA6</accession>
<dbReference type="Pfam" id="PF07457">
    <property type="entry name" value="DUF1516"/>
    <property type="match status" value="1"/>
</dbReference>
<name>A0A150MUA6_9BACL</name>
<dbReference type="PATRIC" id="fig|153151.4.peg.130"/>
<protein>
    <recommendedName>
        <fullName evidence="5">UPF0344 protein B4110_0810</fullName>
    </recommendedName>
</protein>
<dbReference type="AlphaFoldDB" id="A0A150MUA6"/>
<keyword evidence="2 5" id="KW-0812">Transmembrane</keyword>
<gene>
    <name evidence="6" type="ORF">B4110_0810</name>
</gene>
<comment type="subcellular location">
    <subcellularLocation>
        <location evidence="5">Cell membrane</location>
        <topology evidence="5">Multi-pass membrane protein</topology>
    </subcellularLocation>
</comment>